<evidence type="ECO:0000313" key="2">
    <source>
        <dbReference type="Proteomes" id="UP001162164"/>
    </source>
</evidence>
<protein>
    <submittedName>
        <fullName evidence="1">Uncharacterized protein</fullName>
    </submittedName>
</protein>
<accession>A0ABQ9IVH6</accession>
<reference evidence="1" key="1">
    <citation type="journal article" date="2023" name="Insect Mol. Biol.">
        <title>Genome sequencing provides insights into the evolution of gene families encoding plant cell wall-degrading enzymes in longhorned beetles.</title>
        <authorList>
            <person name="Shin N.R."/>
            <person name="Okamura Y."/>
            <person name="Kirsch R."/>
            <person name="Pauchet Y."/>
        </authorList>
    </citation>
    <scope>NUCLEOTIDE SEQUENCE</scope>
    <source>
        <strain evidence="1">MMC_N1</strain>
    </source>
</reference>
<dbReference type="EMBL" id="JAPWTJ010002366">
    <property type="protein sequence ID" value="KAJ8966453.1"/>
    <property type="molecule type" value="Genomic_DNA"/>
</dbReference>
<name>A0ABQ9IVH6_9CUCU</name>
<comment type="caution">
    <text evidence="1">The sequence shown here is derived from an EMBL/GenBank/DDBJ whole genome shotgun (WGS) entry which is preliminary data.</text>
</comment>
<dbReference type="Proteomes" id="UP001162164">
    <property type="component" value="Unassembled WGS sequence"/>
</dbReference>
<proteinExistence type="predicted"/>
<keyword evidence="2" id="KW-1185">Reference proteome</keyword>
<organism evidence="1 2">
    <name type="scientific">Molorchus minor</name>
    <dbReference type="NCBI Taxonomy" id="1323400"/>
    <lineage>
        <taxon>Eukaryota</taxon>
        <taxon>Metazoa</taxon>
        <taxon>Ecdysozoa</taxon>
        <taxon>Arthropoda</taxon>
        <taxon>Hexapoda</taxon>
        <taxon>Insecta</taxon>
        <taxon>Pterygota</taxon>
        <taxon>Neoptera</taxon>
        <taxon>Endopterygota</taxon>
        <taxon>Coleoptera</taxon>
        <taxon>Polyphaga</taxon>
        <taxon>Cucujiformia</taxon>
        <taxon>Chrysomeloidea</taxon>
        <taxon>Cerambycidae</taxon>
        <taxon>Lamiinae</taxon>
        <taxon>Monochamini</taxon>
        <taxon>Molorchus</taxon>
    </lineage>
</organism>
<sequence length="89" mass="9549">MDVRSSSSLSPPVSAALSEQTSVQYENDVSGMNQVSLSAALTQQKLVNIANCNNVNVWQTDLNFILPGFTTLFDPGGIKCDSSVLIKIE</sequence>
<evidence type="ECO:0000313" key="1">
    <source>
        <dbReference type="EMBL" id="KAJ8966453.1"/>
    </source>
</evidence>
<gene>
    <name evidence="1" type="ORF">NQ317_003199</name>
</gene>